<name>A0A024HCK9_PSEKB</name>
<dbReference type="RefSeq" id="WP_156957983.1">
    <property type="nucleotide sequence ID" value="NZ_HG322950.1"/>
</dbReference>
<reference evidence="1 2" key="2">
    <citation type="submission" date="2014-05" db="EMBL/GenBank/DDBJ databases">
        <title>Genome sequence of the 3-chlorobenzoate degrading bacterium Pseudomonas knackmussii B13 shows multiple evidence for horizontal gene transfer.</title>
        <authorList>
            <person name="Miyazaki R."/>
            <person name="Bertelli C."/>
            <person name="Falquet L."/>
            <person name="Robinson-Rechavi M."/>
            <person name="Gharib W."/>
            <person name="Roy S."/>
            <person name="Van der Meer J.R."/>
        </authorList>
    </citation>
    <scope>NUCLEOTIDE SEQUENCE [LARGE SCALE GENOMIC DNA]</scope>
    <source>
        <strain evidence="1 2">B13</strain>
    </source>
</reference>
<dbReference type="HOGENOM" id="CLU_506929_0_0_6"/>
<keyword evidence="2" id="KW-1185">Reference proteome</keyword>
<sequence>MNEYSGRTWYTYSSKIKINKPLKKAAKNLVTSKAFAFSLSSDGIITYTNKTKTQEDQLKITTNNTLNGIYVRNHDKFIESQKSALTKLAFKTALDLHLSTLKLFSQDFGFPREHIRIFSHPIYIRNSGSNESYDGFLPYINLYIDGLIQITLAPLGDFENKAPEQILHQEINRFQIDIDSVLGCEGLLGEIINLDYDNFSPFKKAIGIIPTSRQREKILKEKEIIELGEISDEVVELLHLPGSNFCLTDLCLNFLDICGNIINRKDRHLPSYWLNPGRSKIFRSSIWTGKPNLYIETHTDQRPSSRENLEAHKAFIQSTITRVHSKHFIETDENVIIDLRPLDDFNHIYSESSTTVLIAKDAHLAISASESFTFENLVADCQIKNETAQLLAITYENLIDELSNTTKAQDLYALRSRANQLEEQILRSTRRLGEISSFFKSVQDQPELKSSIKHLEQKFLTVEQLLNFKEKISSEKHNKKLTIVFGIIASVSISPEIIQPIAKLLDWRVLYSENWGKITCALTAFLVTIIIIKGQDIAKIIQNTFKNGH</sequence>
<dbReference type="OrthoDB" id="7015611at2"/>
<evidence type="ECO:0000313" key="1">
    <source>
        <dbReference type="EMBL" id="CDF82208.1"/>
    </source>
</evidence>
<protein>
    <submittedName>
        <fullName evidence="1">Uncharacterized protein</fullName>
    </submittedName>
</protein>
<dbReference type="EMBL" id="HG322950">
    <property type="protein sequence ID" value="CDF82208.1"/>
    <property type="molecule type" value="Genomic_DNA"/>
</dbReference>
<evidence type="ECO:0000313" key="2">
    <source>
        <dbReference type="Proteomes" id="UP000025241"/>
    </source>
</evidence>
<dbReference type="Proteomes" id="UP000025241">
    <property type="component" value="Chromosome I"/>
</dbReference>
<dbReference type="KEGG" id="pkc:PKB_0840"/>
<organism evidence="1 2">
    <name type="scientific">Pseudomonas knackmussii (strain DSM 6978 / CCUG 54928 / LMG 23759 / B13)</name>
    <dbReference type="NCBI Taxonomy" id="1301098"/>
    <lineage>
        <taxon>Bacteria</taxon>
        <taxon>Pseudomonadati</taxon>
        <taxon>Pseudomonadota</taxon>
        <taxon>Gammaproteobacteria</taxon>
        <taxon>Pseudomonadales</taxon>
        <taxon>Pseudomonadaceae</taxon>
        <taxon>Pseudomonas</taxon>
    </lineage>
</organism>
<reference evidence="1 2" key="1">
    <citation type="submission" date="2013-03" db="EMBL/GenBank/DDBJ databases">
        <authorList>
            <person name="Linke B."/>
        </authorList>
    </citation>
    <scope>NUCLEOTIDE SEQUENCE [LARGE SCALE GENOMIC DNA]</scope>
    <source>
        <strain evidence="1 2">B13</strain>
    </source>
</reference>
<proteinExistence type="predicted"/>
<accession>A0A024HCK9</accession>
<dbReference type="PATRIC" id="fig|1301098.3.peg.846"/>
<gene>
    <name evidence="1" type="ORF">PKB_0840</name>
</gene>
<dbReference type="AlphaFoldDB" id="A0A024HCK9"/>